<feature type="region of interest" description="Disordered" evidence="1">
    <location>
        <begin position="183"/>
        <end position="224"/>
    </location>
</feature>
<feature type="compositionally biased region" description="Basic and acidic residues" evidence="1">
    <location>
        <begin position="257"/>
        <end position="266"/>
    </location>
</feature>
<accession>A0AAV2CLT1</accession>
<dbReference type="PANTHER" id="PTHR47434:SF1">
    <property type="entry name" value="PROTEIN PTST HOMOLOG 2, CHLOROPLASTIC"/>
    <property type="match status" value="1"/>
</dbReference>
<feature type="domain" description="AMP-activated protein kinase glycogen-binding" evidence="2">
    <location>
        <begin position="409"/>
        <end position="480"/>
    </location>
</feature>
<dbReference type="Pfam" id="PF16561">
    <property type="entry name" value="AMPK1_CBM"/>
    <property type="match status" value="1"/>
</dbReference>
<dbReference type="InterPro" id="IPR032640">
    <property type="entry name" value="AMPK1_CBM"/>
</dbReference>
<evidence type="ECO:0000313" key="3">
    <source>
        <dbReference type="EMBL" id="CAL1357300.1"/>
    </source>
</evidence>
<dbReference type="Gene3D" id="2.60.40.10">
    <property type="entry name" value="Immunoglobulins"/>
    <property type="match status" value="1"/>
</dbReference>
<keyword evidence="4" id="KW-1185">Reference proteome</keyword>
<reference evidence="3 4" key="1">
    <citation type="submission" date="2024-04" db="EMBL/GenBank/DDBJ databases">
        <authorList>
            <person name="Fracassetti M."/>
        </authorList>
    </citation>
    <scope>NUCLEOTIDE SEQUENCE [LARGE SCALE GENOMIC DNA]</scope>
</reference>
<proteinExistence type="predicted"/>
<dbReference type="PANTHER" id="PTHR47434">
    <property type="entry name" value="PROTEIN PTST HOMOLOG 3, CHLOROPLASTIC"/>
    <property type="match status" value="1"/>
</dbReference>
<dbReference type="SUPFAM" id="SSF81296">
    <property type="entry name" value="E set domains"/>
    <property type="match status" value="1"/>
</dbReference>
<evidence type="ECO:0000259" key="2">
    <source>
        <dbReference type="Pfam" id="PF16561"/>
    </source>
</evidence>
<sequence>MHSAAAVKTRLFVPPPNSLLPGLSSRTFPVSVFAVCRSRVAVVVGGGGCGGREQEKTASNVLSLHRAAPLKEEGPLLGFLDARKRNVRDSCWEFDDGFVRRCSKDWGGEGDSALEAEVFEFMKNSENPEMFPSKKQLIDAGRTDLVIGISRQGGWMASGWDLESEAEVVLEWKTGSESRALLSDVKKAESDQEPRQEASPLRLTSHSTASSPPRSLETVAEDDPGIDAMLSRLEMQRKADFGFKMPQRSKVTHVPGHHPEYDEPSKASKASTVADMKNISESASLKRNKNDHSRAGLEPFSTQLRHTEPKLSATVNALKSGSGDNMLHKAMGNAPDKHLELYDAWEFQETGIMKRQNKLRSIRAKIAIVEGRMALAILDAQRLVEQKQKRIDHVQKGTELLRNAYIALPTEASEVFVAGSFDGWATKRKMFRSATCIFSLFLKLYPGKYEIKFIVDGNWKVDPLRPVVQHSGYVNNLFIVD</sequence>
<evidence type="ECO:0000313" key="4">
    <source>
        <dbReference type="Proteomes" id="UP001497516"/>
    </source>
</evidence>
<dbReference type="GO" id="GO:0009507">
    <property type="term" value="C:chloroplast"/>
    <property type="evidence" value="ECO:0007669"/>
    <property type="project" value="UniProtKB-ARBA"/>
</dbReference>
<name>A0AAV2CLT1_9ROSI</name>
<evidence type="ECO:0000256" key="1">
    <source>
        <dbReference type="SAM" id="MobiDB-lite"/>
    </source>
</evidence>
<dbReference type="EMBL" id="OZ034813">
    <property type="protein sequence ID" value="CAL1357300.1"/>
    <property type="molecule type" value="Genomic_DNA"/>
</dbReference>
<dbReference type="Proteomes" id="UP001497516">
    <property type="component" value="Chromosome 1"/>
</dbReference>
<protein>
    <recommendedName>
        <fullName evidence="2">AMP-activated protein kinase glycogen-binding domain-containing protein</fullName>
    </recommendedName>
</protein>
<gene>
    <name evidence="3" type="ORF">LTRI10_LOCUS4946</name>
</gene>
<feature type="compositionally biased region" description="Polar residues" evidence="1">
    <location>
        <begin position="202"/>
        <end position="213"/>
    </location>
</feature>
<dbReference type="InterPro" id="IPR013783">
    <property type="entry name" value="Ig-like_fold"/>
</dbReference>
<feature type="region of interest" description="Disordered" evidence="1">
    <location>
        <begin position="251"/>
        <end position="270"/>
    </location>
</feature>
<dbReference type="CDD" id="cd02859">
    <property type="entry name" value="E_set_AMPKbeta_like_N"/>
    <property type="match status" value="1"/>
</dbReference>
<dbReference type="InterPro" id="IPR014756">
    <property type="entry name" value="Ig_E-set"/>
</dbReference>
<feature type="compositionally biased region" description="Basic and acidic residues" evidence="1">
    <location>
        <begin position="184"/>
        <end position="196"/>
    </location>
</feature>
<organism evidence="3 4">
    <name type="scientific">Linum trigynum</name>
    <dbReference type="NCBI Taxonomy" id="586398"/>
    <lineage>
        <taxon>Eukaryota</taxon>
        <taxon>Viridiplantae</taxon>
        <taxon>Streptophyta</taxon>
        <taxon>Embryophyta</taxon>
        <taxon>Tracheophyta</taxon>
        <taxon>Spermatophyta</taxon>
        <taxon>Magnoliopsida</taxon>
        <taxon>eudicotyledons</taxon>
        <taxon>Gunneridae</taxon>
        <taxon>Pentapetalae</taxon>
        <taxon>rosids</taxon>
        <taxon>fabids</taxon>
        <taxon>Malpighiales</taxon>
        <taxon>Linaceae</taxon>
        <taxon>Linum</taxon>
    </lineage>
</organism>
<dbReference type="AlphaFoldDB" id="A0AAV2CLT1"/>